<feature type="compositionally biased region" description="Basic and acidic residues" evidence="1">
    <location>
        <begin position="118"/>
        <end position="132"/>
    </location>
</feature>
<dbReference type="EMBL" id="JAZGQO010000006">
    <property type="protein sequence ID" value="KAK6183942.1"/>
    <property type="molecule type" value="Genomic_DNA"/>
</dbReference>
<feature type="compositionally biased region" description="Basic and acidic residues" evidence="1">
    <location>
        <begin position="84"/>
        <end position="106"/>
    </location>
</feature>
<gene>
    <name evidence="2" type="ORF">SNE40_006504</name>
</gene>
<keyword evidence="3" id="KW-1185">Reference proteome</keyword>
<sequence>MHYFSFIFSQSDQDTSHGSESSVSSNIDEAVKHLKEVTRLVAATKNRELLVPPETNEERLSPDQLPGLLDSLKQLVIQRQRIRNTEKESERNLNEELKSVDAKSEEKESDESLNDGLKSIDAKSEDKNARRK</sequence>
<reference evidence="2 3" key="1">
    <citation type="submission" date="2024-01" db="EMBL/GenBank/DDBJ databases">
        <title>The genome of the rayed Mediterranean limpet Patella caerulea (Linnaeus, 1758).</title>
        <authorList>
            <person name="Anh-Thu Weber A."/>
            <person name="Halstead-Nussloch G."/>
        </authorList>
    </citation>
    <scope>NUCLEOTIDE SEQUENCE [LARGE SCALE GENOMIC DNA]</scope>
    <source>
        <strain evidence="2">AATW-2023a</strain>
        <tissue evidence="2">Whole specimen</tissue>
    </source>
</reference>
<comment type="caution">
    <text evidence="2">The sequence shown here is derived from an EMBL/GenBank/DDBJ whole genome shotgun (WGS) entry which is preliminary data.</text>
</comment>
<evidence type="ECO:0000313" key="3">
    <source>
        <dbReference type="Proteomes" id="UP001347796"/>
    </source>
</evidence>
<evidence type="ECO:0000313" key="2">
    <source>
        <dbReference type="EMBL" id="KAK6183942.1"/>
    </source>
</evidence>
<evidence type="ECO:0000256" key="1">
    <source>
        <dbReference type="SAM" id="MobiDB-lite"/>
    </source>
</evidence>
<accession>A0AAN8PSM4</accession>
<protein>
    <submittedName>
        <fullName evidence="2">Uncharacterized protein</fullName>
    </submittedName>
</protein>
<feature type="region of interest" description="Disordered" evidence="1">
    <location>
        <begin position="84"/>
        <end position="132"/>
    </location>
</feature>
<name>A0AAN8PSM4_PATCE</name>
<dbReference type="AlphaFoldDB" id="A0AAN8PSM4"/>
<dbReference type="Proteomes" id="UP001347796">
    <property type="component" value="Unassembled WGS sequence"/>
</dbReference>
<proteinExistence type="predicted"/>
<organism evidence="2 3">
    <name type="scientific">Patella caerulea</name>
    <name type="common">Rayed Mediterranean limpet</name>
    <dbReference type="NCBI Taxonomy" id="87958"/>
    <lineage>
        <taxon>Eukaryota</taxon>
        <taxon>Metazoa</taxon>
        <taxon>Spiralia</taxon>
        <taxon>Lophotrochozoa</taxon>
        <taxon>Mollusca</taxon>
        <taxon>Gastropoda</taxon>
        <taxon>Patellogastropoda</taxon>
        <taxon>Patelloidea</taxon>
        <taxon>Patellidae</taxon>
        <taxon>Patella</taxon>
    </lineage>
</organism>